<reference evidence="3 4" key="1">
    <citation type="submission" date="2019-11" db="EMBL/GenBank/DDBJ databases">
        <title>Whole genome sequence of Oryza granulata.</title>
        <authorList>
            <person name="Li W."/>
        </authorList>
    </citation>
    <scope>NUCLEOTIDE SEQUENCE [LARGE SCALE GENOMIC DNA]</scope>
    <source>
        <strain evidence="4">cv. Menghai</strain>
        <tissue evidence="3">Leaf</tissue>
    </source>
</reference>
<comment type="caution">
    <text evidence="3">The sequence shown here is derived from an EMBL/GenBank/DDBJ whole genome shotgun (WGS) entry which is preliminary data.</text>
</comment>
<dbReference type="Pfam" id="PF03108">
    <property type="entry name" value="DBD_Tnp_Mut"/>
    <property type="match status" value="1"/>
</dbReference>
<gene>
    <name evidence="3" type="ORF">E2562_005915</name>
</gene>
<dbReference type="InterPro" id="IPR004332">
    <property type="entry name" value="Transposase_MuDR"/>
</dbReference>
<keyword evidence="4" id="KW-1185">Reference proteome</keyword>
<dbReference type="OrthoDB" id="690362at2759"/>
<evidence type="ECO:0000256" key="1">
    <source>
        <dbReference type="SAM" id="MobiDB-lite"/>
    </source>
</evidence>
<dbReference type="Proteomes" id="UP000479710">
    <property type="component" value="Unassembled WGS sequence"/>
</dbReference>
<organism evidence="3 4">
    <name type="scientific">Oryza meyeriana var. granulata</name>
    <dbReference type="NCBI Taxonomy" id="110450"/>
    <lineage>
        <taxon>Eukaryota</taxon>
        <taxon>Viridiplantae</taxon>
        <taxon>Streptophyta</taxon>
        <taxon>Embryophyta</taxon>
        <taxon>Tracheophyta</taxon>
        <taxon>Spermatophyta</taxon>
        <taxon>Magnoliopsida</taxon>
        <taxon>Liliopsida</taxon>
        <taxon>Poales</taxon>
        <taxon>Poaceae</taxon>
        <taxon>BOP clade</taxon>
        <taxon>Oryzoideae</taxon>
        <taxon>Oryzeae</taxon>
        <taxon>Oryzinae</taxon>
        <taxon>Oryza</taxon>
        <taxon>Oryza meyeriana</taxon>
    </lineage>
</organism>
<dbReference type="EMBL" id="SPHZ02000005">
    <property type="protein sequence ID" value="KAF0916312.1"/>
    <property type="molecule type" value="Genomic_DNA"/>
</dbReference>
<feature type="domain" description="Transposase MuDR plant" evidence="2">
    <location>
        <begin position="47"/>
        <end position="111"/>
    </location>
</feature>
<feature type="compositionally biased region" description="Basic residues" evidence="1">
    <location>
        <begin position="192"/>
        <end position="201"/>
    </location>
</feature>
<dbReference type="AlphaFoldDB" id="A0A6G1DVU0"/>
<evidence type="ECO:0000313" key="3">
    <source>
        <dbReference type="EMBL" id="KAF0916312.1"/>
    </source>
</evidence>
<evidence type="ECO:0000259" key="2">
    <source>
        <dbReference type="Pfam" id="PF03108"/>
    </source>
</evidence>
<sequence length="258" mass="28384">MRRGKVAASNVCGMVEEGVDNDAAAIPISDAIPNELVISYDKDHPVMDLGTIYPSMDEFRMAVRQFAINEEFALGTEKSDKKRFRGFCKSSDDCPWKINASKHKGQSTVEVTALTDHHTCVFTMRVKTITPYQKWVASKARGIDLEQFVYEYYSVDRFKAAYGREIEPMTDKSQWPQVELPFVVGAPLTKGKGGRRRKLRIKGCLEGGHKKKGANKGSNEGGNDGEGANNGTNGGGNDAAPTNAKGKKMIRGPMTCKR</sequence>
<feature type="region of interest" description="Disordered" evidence="1">
    <location>
        <begin position="191"/>
        <end position="258"/>
    </location>
</feature>
<feature type="compositionally biased region" description="Basic residues" evidence="1">
    <location>
        <begin position="245"/>
        <end position="258"/>
    </location>
</feature>
<evidence type="ECO:0000313" key="4">
    <source>
        <dbReference type="Proteomes" id="UP000479710"/>
    </source>
</evidence>
<name>A0A6G1DVU0_9ORYZ</name>
<accession>A0A6G1DVU0</accession>
<proteinExistence type="predicted"/>
<protein>
    <recommendedName>
        <fullName evidence="2">Transposase MuDR plant domain-containing protein</fullName>
    </recommendedName>
</protein>